<gene>
    <name evidence="1" type="ORF">GKIL_1703</name>
</gene>
<dbReference type="Proteomes" id="UP000017396">
    <property type="component" value="Chromosome"/>
</dbReference>
<keyword evidence="2" id="KW-1185">Reference proteome</keyword>
<accession>U5QK14</accession>
<proteinExistence type="predicted"/>
<dbReference type="AlphaFoldDB" id="U5QK14"/>
<dbReference type="EMBL" id="CP003587">
    <property type="protein sequence ID" value="AGY57949.1"/>
    <property type="molecule type" value="Genomic_DNA"/>
</dbReference>
<protein>
    <submittedName>
        <fullName evidence="1">Uncharacterized protein</fullName>
    </submittedName>
</protein>
<dbReference type="RefSeq" id="WP_023173068.1">
    <property type="nucleotide sequence ID" value="NC_022600.1"/>
</dbReference>
<reference evidence="1 2" key="1">
    <citation type="journal article" date="2013" name="PLoS ONE">
        <title>Cultivation and Complete Genome Sequencing of Gloeobacter kilaueensis sp. nov., from a Lava Cave in Kilauea Caldera, Hawai'i.</title>
        <authorList>
            <person name="Saw J.H."/>
            <person name="Schatz M."/>
            <person name="Brown M.V."/>
            <person name="Kunkel D.D."/>
            <person name="Foster J.S."/>
            <person name="Shick H."/>
            <person name="Christensen S."/>
            <person name="Hou S."/>
            <person name="Wan X."/>
            <person name="Donachie S.P."/>
        </authorList>
    </citation>
    <scope>NUCLEOTIDE SEQUENCE [LARGE SCALE GENOMIC DNA]</scope>
    <source>
        <strain evidence="2">JS</strain>
    </source>
</reference>
<dbReference type="HOGENOM" id="CLU_1641353_0_0_3"/>
<name>U5QK14_GLOK1</name>
<sequence>MDQKDQYVSILKDKNRPWQEQAEAAFAVKEQRLWSHWSKDNGEPYQNFNDFARDLGYAPQTLYSRAKLRKDPRFEQIRDLPLKIQVVHRLFALAPDDPSFDVLVALLRCNVPQAKVVELIGSKNLAADLRRVAGDELKLESVQQQISALQLILSILETNEH</sequence>
<organism evidence="1 2">
    <name type="scientific">Gloeobacter kilaueensis (strain ATCC BAA-2537 / CCAP 1431/1 / ULC 316 / JS1)</name>
    <dbReference type="NCBI Taxonomy" id="1183438"/>
    <lineage>
        <taxon>Bacteria</taxon>
        <taxon>Bacillati</taxon>
        <taxon>Cyanobacteriota</taxon>
        <taxon>Cyanophyceae</taxon>
        <taxon>Gloeobacterales</taxon>
        <taxon>Gloeobacteraceae</taxon>
        <taxon>Gloeobacter</taxon>
    </lineage>
</organism>
<evidence type="ECO:0000313" key="1">
    <source>
        <dbReference type="EMBL" id="AGY57949.1"/>
    </source>
</evidence>
<evidence type="ECO:0000313" key="2">
    <source>
        <dbReference type="Proteomes" id="UP000017396"/>
    </source>
</evidence>
<dbReference type="KEGG" id="glj:GKIL_1703"/>